<dbReference type="RefSeq" id="WP_059150104.1">
    <property type="nucleotide sequence ID" value="NZ_KQ130452.1"/>
</dbReference>
<reference evidence="2 3" key="1">
    <citation type="journal article" date="2015" name="G3 (Bethesda)">
        <title>Insights into Ongoing Evolution of the Hexachlorocyclohexane Catabolic Pathway from Comparative Genomics of Ten Sphingomonadaceae Strains.</title>
        <authorList>
            <person name="Pearce S.L."/>
            <person name="Oakeshott J.G."/>
            <person name="Pandey G."/>
        </authorList>
    </citation>
    <scope>NUCLEOTIDE SEQUENCE [LARGE SCALE GENOMIC DNA]</scope>
    <source>
        <strain evidence="2 3">LL02</strain>
    </source>
</reference>
<dbReference type="AlphaFoldDB" id="A0A0J7Y6N8"/>
<dbReference type="InterPro" id="IPR016040">
    <property type="entry name" value="NAD(P)-bd_dom"/>
</dbReference>
<dbReference type="Gene3D" id="3.90.25.10">
    <property type="entry name" value="UDP-galactose 4-epimerase, domain 1"/>
    <property type="match status" value="1"/>
</dbReference>
<evidence type="ECO:0000259" key="1">
    <source>
        <dbReference type="Pfam" id="PF13460"/>
    </source>
</evidence>
<organism evidence="2 3">
    <name type="scientific">Novosphingobium barchaimii LL02</name>
    <dbReference type="NCBI Taxonomy" id="1114963"/>
    <lineage>
        <taxon>Bacteria</taxon>
        <taxon>Pseudomonadati</taxon>
        <taxon>Pseudomonadota</taxon>
        <taxon>Alphaproteobacteria</taxon>
        <taxon>Sphingomonadales</taxon>
        <taxon>Sphingomonadaceae</taxon>
        <taxon>Novosphingobium</taxon>
    </lineage>
</organism>
<feature type="domain" description="NAD(P)-binding" evidence="1">
    <location>
        <begin position="7"/>
        <end position="182"/>
    </location>
</feature>
<dbReference type="PATRIC" id="fig|1114963.3.peg.691"/>
<gene>
    <name evidence="2" type="ORF">V474_08945</name>
</gene>
<dbReference type="InterPro" id="IPR036291">
    <property type="entry name" value="NAD(P)-bd_dom_sf"/>
</dbReference>
<protein>
    <submittedName>
        <fullName evidence="2">Nucleoside-diphosphate sugar epimerase</fullName>
    </submittedName>
</protein>
<proteinExistence type="predicted"/>
<dbReference type="OrthoDB" id="7771794at2"/>
<keyword evidence="3" id="KW-1185">Reference proteome</keyword>
<dbReference type="Pfam" id="PF13460">
    <property type="entry name" value="NAD_binding_10"/>
    <property type="match status" value="1"/>
</dbReference>
<dbReference type="InterPro" id="IPR052718">
    <property type="entry name" value="NmrA-type_oxidoreductase"/>
</dbReference>
<name>A0A0J7Y6N8_9SPHN</name>
<dbReference type="Gene3D" id="3.40.50.720">
    <property type="entry name" value="NAD(P)-binding Rossmann-like Domain"/>
    <property type="match status" value="1"/>
</dbReference>
<dbReference type="EMBL" id="JACU01000002">
    <property type="protein sequence ID" value="KMS59327.1"/>
    <property type="molecule type" value="Genomic_DNA"/>
</dbReference>
<evidence type="ECO:0000313" key="3">
    <source>
        <dbReference type="Proteomes" id="UP000052268"/>
    </source>
</evidence>
<dbReference type="PANTHER" id="PTHR47129">
    <property type="entry name" value="QUINONE OXIDOREDUCTASE 2"/>
    <property type="match status" value="1"/>
</dbReference>
<dbReference type="SUPFAM" id="SSF51735">
    <property type="entry name" value="NAD(P)-binding Rossmann-fold domains"/>
    <property type="match status" value="1"/>
</dbReference>
<dbReference type="PANTHER" id="PTHR47129:SF1">
    <property type="entry name" value="NMRA-LIKE DOMAIN-CONTAINING PROTEIN"/>
    <property type="match status" value="1"/>
</dbReference>
<sequence length="286" mass="29873">MKIGVSGANGKLGRSTIANLIARDGHEVFAISRTPDAISTAAVTTCFGDYDDPASLAGAYAGLDSLLIIPSADLRPDIRGPQFIRAIDAAVAAGVGRIVMVSAQGTRKVMTPSMANDYWIGEQHLIANAPNWTILRPSFHAEAMAQEAQLSTAHGVLTGLGEESVAYVSRDDLAAAAAAVLTGEGHDGAIYQISGPERLTGREKAAHVSAVLGREIGFIVMEEAALRDGLNQAGIPATFVDAIVEGKREAASHNYDYLSGDVERLTGRKPRNLSAVLAEALIAEAA</sequence>
<evidence type="ECO:0000313" key="2">
    <source>
        <dbReference type="EMBL" id="KMS59327.1"/>
    </source>
</evidence>
<comment type="caution">
    <text evidence="2">The sequence shown here is derived from an EMBL/GenBank/DDBJ whole genome shotgun (WGS) entry which is preliminary data.</text>
</comment>
<dbReference type="Proteomes" id="UP000052268">
    <property type="component" value="Unassembled WGS sequence"/>
</dbReference>
<accession>A0A0J7Y6N8</accession>